<organism evidence="2 3">
    <name type="scientific">Dulcicalothrix desertica PCC 7102</name>
    <dbReference type="NCBI Taxonomy" id="232991"/>
    <lineage>
        <taxon>Bacteria</taxon>
        <taxon>Bacillati</taxon>
        <taxon>Cyanobacteriota</taxon>
        <taxon>Cyanophyceae</taxon>
        <taxon>Nostocales</taxon>
        <taxon>Calotrichaceae</taxon>
        <taxon>Dulcicalothrix</taxon>
    </lineage>
</organism>
<evidence type="ECO:0000313" key="2">
    <source>
        <dbReference type="EMBL" id="RUT02739.1"/>
    </source>
</evidence>
<evidence type="ECO:0000256" key="1">
    <source>
        <dbReference type="SAM" id="MobiDB-lite"/>
    </source>
</evidence>
<proteinExistence type="predicted"/>
<accession>A0A3S1IUN9</accession>
<dbReference type="Proteomes" id="UP000271624">
    <property type="component" value="Unassembled WGS sequence"/>
</dbReference>
<keyword evidence="3" id="KW-1185">Reference proteome</keyword>
<reference evidence="2" key="2">
    <citation type="journal article" date="2019" name="Genome Biol. Evol.">
        <title>Day and night: Metabolic profiles and evolutionary relationships of six axenic non-marine cyanobacteria.</title>
        <authorList>
            <person name="Will S.E."/>
            <person name="Henke P."/>
            <person name="Boedeker C."/>
            <person name="Huang S."/>
            <person name="Brinkmann H."/>
            <person name="Rohde M."/>
            <person name="Jarek M."/>
            <person name="Friedl T."/>
            <person name="Seufert S."/>
            <person name="Schumacher M."/>
            <person name="Overmann J."/>
            <person name="Neumann-Schaal M."/>
            <person name="Petersen J."/>
        </authorList>
    </citation>
    <scope>NUCLEOTIDE SEQUENCE [LARGE SCALE GENOMIC DNA]</scope>
    <source>
        <strain evidence="2">PCC 7102</strain>
    </source>
</reference>
<comment type="caution">
    <text evidence="2">The sequence shown here is derived from an EMBL/GenBank/DDBJ whole genome shotgun (WGS) entry which is preliminary data.</text>
</comment>
<gene>
    <name evidence="2" type="ORF">DSM106972_056590</name>
</gene>
<protein>
    <submittedName>
        <fullName evidence="2">Uncharacterized protein</fullName>
    </submittedName>
</protein>
<dbReference type="EMBL" id="RSCL01000015">
    <property type="protein sequence ID" value="RUT02739.1"/>
    <property type="molecule type" value="Genomic_DNA"/>
</dbReference>
<name>A0A3S1IUN9_9CYAN</name>
<feature type="region of interest" description="Disordered" evidence="1">
    <location>
        <begin position="35"/>
        <end position="65"/>
    </location>
</feature>
<sequence>MKGNWATKEQQAALKAHNERILKESYENNRDRIAITADGQSNETSKRAGSGVSKTITGNSGEVAQ</sequence>
<reference evidence="2" key="1">
    <citation type="submission" date="2018-12" db="EMBL/GenBank/DDBJ databases">
        <authorList>
            <person name="Will S."/>
            <person name="Neumann-Schaal M."/>
            <person name="Henke P."/>
        </authorList>
    </citation>
    <scope>NUCLEOTIDE SEQUENCE</scope>
    <source>
        <strain evidence="2">PCC 7102</strain>
    </source>
</reference>
<evidence type="ECO:0000313" key="3">
    <source>
        <dbReference type="Proteomes" id="UP000271624"/>
    </source>
</evidence>
<dbReference type="AlphaFoldDB" id="A0A3S1IUN9"/>
<feature type="compositionally biased region" description="Polar residues" evidence="1">
    <location>
        <begin position="52"/>
        <end position="65"/>
    </location>
</feature>